<evidence type="ECO:0000313" key="9">
    <source>
        <dbReference type="Proteomes" id="UP001438292"/>
    </source>
</evidence>
<keyword evidence="6" id="KW-0175">Coiled coil</keyword>
<evidence type="ECO:0000256" key="6">
    <source>
        <dbReference type="ARBA" id="ARBA00023054"/>
    </source>
</evidence>
<evidence type="ECO:0000256" key="2">
    <source>
        <dbReference type="ARBA" id="ARBA00007741"/>
    </source>
</evidence>
<evidence type="ECO:0000313" key="8">
    <source>
        <dbReference type="EMBL" id="MEO3956537.1"/>
    </source>
</evidence>
<dbReference type="InterPro" id="IPR036708">
    <property type="entry name" value="BipD-like_sf"/>
</dbReference>
<evidence type="ECO:0000256" key="5">
    <source>
        <dbReference type="ARBA" id="ARBA00023026"/>
    </source>
</evidence>
<dbReference type="EMBL" id="JBDQQU010000026">
    <property type="protein sequence ID" value="MEO3956537.1"/>
    <property type="molecule type" value="Genomic_DNA"/>
</dbReference>
<comment type="caution">
    <text evidence="8">The sequence shown here is derived from an EMBL/GenBank/DDBJ whole genome shotgun (WGS) entry which is preliminary data.</text>
</comment>
<organism evidence="8 9">
    <name type="scientific">Chromobacterium piscinae</name>
    <dbReference type="NCBI Taxonomy" id="686831"/>
    <lineage>
        <taxon>Bacteria</taxon>
        <taxon>Pseudomonadati</taxon>
        <taxon>Pseudomonadota</taxon>
        <taxon>Betaproteobacteria</taxon>
        <taxon>Neisseriales</taxon>
        <taxon>Chromobacteriaceae</taxon>
        <taxon>Chromobacterium</taxon>
    </lineage>
</organism>
<gene>
    <name evidence="8" type="ORF">ABH309_19020</name>
</gene>
<evidence type="ECO:0000256" key="1">
    <source>
        <dbReference type="ARBA" id="ARBA00004613"/>
    </source>
</evidence>
<keyword evidence="4" id="KW-0964">Secreted</keyword>
<dbReference type="SUPFAM" id="SSF140693">
    <property type="entry name" value="IpaD-like"/>
    <property type="match status" value="1"/>
</dbReference>
<accession>A0ABV0H9A8</accession>
<comment type="similarity">
    <text evidence="2">Belongs to the invasin protein D family.</text>
</comment>
<dbReference type="Proteomes" id="UP001438292">
    <property type="component" value="Unassembled WGS sequence"/>
</dbReference>
<dbReference type="Pfam" id="PF06511">
    <property type="entry name" value="T3SS_TC"/>
    <property type="match status" value="1"/>
</dbReference>
<evidence type="ECO:0000256" key="7">
    <source>
        <dbReference type="ARBA" id="ARBA00025541"/>
    </source>
</evidence>
<comment type="subcellular location">
    <subcellularLocation>
        <location evidence="1">Secreted</location>
    </subcellularLocation>
</comment>
<reference evidence="8 9" key="1">
    <citation type="submission" date="2024-05" db="EMBL/GenBank/DDBJ databases">
        <authorList>
            <person name="De Oliveira J.P."/>
            <person name="Noriler S.A."/>
            <person name="De Oliveira A.G."/>
            <person name="Sipoli D.S."/>
        </authorList>
    </citation>
    <scope>NUCLEOTIDE SEQUENCE [LARGE SCALE GENOMIC DNA]</scope>
    <source>
        <strain evidence="8 9">LABIM186</strain>
    </source>
</reference>
<proteinExistence type="inferred from homology"/>
<dbReference type="Gene3D" id="1.20.1710.10">
    <property type="entry name" value="IpaD-like"/>
    <property type="match status" value="1"/>
</dbReference>
<dbReference type="InterPro" id="IPR009483">
    <property type="entry name" value="IpaD/BipD/SipD"/>
</dbReference>
<name>A0ABV0H9A8_9NEIS</name>
<protein>
    <recommendedName>
        <fullName evidence="3">Translocator protein BipD</fullName>
    </recommendedName>
</protein>
<sequence>MEFITRWFSPSPPSTALVLAPESLQEIQAEAADVVVSNGERARASRQEQLMAGRINALPESSPSVAHSEVLQQRAKNILDDGARIRNGGAPHAVQSRSASWRAMDEQRATLELARHEAHQTLGAVLCEVVLADPVAARTVLSESIRQMGEQMGYFQNIPSPLNGIFAQPAQLINANRLTAIRSASSAVSAPSTTRLSLAQKEKEYEQWVYSVDVYSQYITNVEKAIDKILAVLTGLAPDGGILIRRYQLEALFNELSVPSEKNILYPPQDKSATGLEGASYEECAAWLSKLGGSADIYKIVEVHPGGYAIVIYDGIAQMLEKKLGEFGPYDWSYKYIYKDQALEELRFLESVVHSSTLMLNYFKIQLEAAYVAKLGRSLDDVSNDMIDAIGAIETGYLDVYLNALEVYTEFYDKLVKEVVSQLSACITANTAAGKEGDIIFDTKKFIHLLDIVEAYYFEDYTHKVPKETAVLFPPQIKGGALETASQAECEAWAKEFGLPPNCVKPSGSGYVLVLDMSPVRQMIQSIYDSVGLGPAQNVQASKYSAWETGFNALLAQVEHRYQMIVNGASNAQSTVDSLYKLLTESIKSMYQALRQFFQ</sequence>
<keyword evidence="9" id="KW-1185">Reference proteome</keyword>
<evidence type="ECO:0000256" key="4">
    <source>
        <dbReference type="ARBA" id="ARBA00022525"/>
    </source>
</evidence>
<dbReference type="RefSeq" id="WP_346196260.1">
    <property type="nucleotide sequence ID" value="NZ_JBDJHV010000042.1"/>
</dbReference>
<comment type="function">
    <text evidence="7">Required for invasion of epithelial cells, as well as for survival within host cells, escape from endocytic vesicles and subsequent actin-tail formation. Probably regulates the secretion of effectors BipB and BipC and their final integration into the target cell membrane.</text>
</comment>
<keyword evidence="5" id="KW-0843">Virulence</keyword>
<evidence type="ECO:0000256" key="3">
    <source>
        <dbReference type="ARBA" id="ARBA00018825"/>
    </source>
</evidence>